<name>A0A8J5TN56_FUSOX</name>
<reference evidence="1" key="1">
    <citation type="submission" date="2021-04" db="EMBL/GenBank/DDBJ databases">
        <title>First draft genome resource for Brassicaceae pathogens Fusarium oxysporum f. sp. raphani and Fusarium oxysporum f. sp. rapae.</title>
        <authorList>
            <person name="Asai S."/>
        </authorList>
    </citation>
    <scope>NUCLEOTIDE SEQUENCE</scope>
    <source>
        <strain evidence="1">Tf1208</strain>
    </source>
</reference>
<organism evidence="1 2">
    <name type="scientific">Fusarium oxysporum f. sp. rapae</name>
    <dbReference type="NCBI Taxonomy" id="485398"/>
    <lineage>
        <taxon>Eukaryota</taxon>
        <taxon>Fungi</taxon>
        <taxon>Dikarya</taxon>
        <taxon>Ascomycota</taxon>
        <taxon>Pezizomycotina</taxon>
        <taxon>Sordariomycetes</taxon>
        <taxon>Hypocreomycetidae</taxon>
        <taxon>Hypocreales</taxon>
        <taxon>Nectriaceae</taxon>
        <taxon>Fusarium</taxon>
        <taxon>Fusarium oxysporum species complex</taxon>
    </lineage>
</organism>
<proteinExistence type="predicted"/>
<comment type="caution">
    <text evidence="1">The sequence shown here is derived from an EMBL/GenBank/DDBJ whole genome shotgun (WGS) entry which is preliminary data.</text>
</comment>
<dbReference type="EMBL" id="JAELUQ010000013">
    <property type="protein sequence ID" value="KAG7404360.1"/>
    <property type="molecule type" value="Genomic_DNA"/>
</dbReference>
<accession>A0A8J5TN56</accession>
<evidence type="ECO:0000313" key="1">
    <source>
        <dbReference type="EMBL" id="KAG7404360.1"/>
    </source>
</evidence>
<gene>
    <name evidence="1" type="ORF">Forpe1208_v015863</name>
</gene>
<protein>
    <submittedName>
        <fullName evidence="1">Uncharacterized protein</fullName>
    </submittedName>
</protein>
<sequence length="202" mass="22893">MLILRRDAAFERSAGQVSCDLEDLTRERERQDLMKLPVGLMPESAFRLLTLFYKTYNEKVNDWARQRSFNIKKPVYLGPQILLLQSGDVQLQDDRISVVIFIPRPKSTQDKEGTMVANEEITMRTKSLGSQKFSVSIQSSIGGPVFARSSNEFEVGDIVILEGGERLSWRDNGGLPERNKDVCMLCALHQTNKVAPEKKDTN</sequence>
<dbReference type="AlphaFoldDB" id="A0A8J5TN56"/>
<dbReference type="Proteomes" id="UP000694050">
    <property type="component" value="Unassembled WGS sequence"/>
</dbReference>
<evidence type="ECO:0000313" key="2">
    <source>
        <dbReference type="Proteomes" id="UP000694050"/>
    </source>
</evidence>